<protein>
    <submittedName>
        <fullName evidence="2">Uncharacterized protein</fullName>
    </submittedName>
</protein>
<proteinExistence type="predicted"/>
<dbReference type="RefSeq" id="WP_184512572.1">
    <property type="nucleotide sequence ID" value="NZ_CP050292.1"/>
</dbReference>
<sequence length="202" mass="21792">MLRFEVAMNGSTQTQIVQVEDLLRSFGATITAPKSEAVPRTGSWDFDSRPVIAACFAILVFAPGCAAATVFLMRADGTVPPIIAPDSSPPFVTKSDRLPLGQWSIEAVQSLGTLNNARLATAAALADPIFLSPILIRGSLEDGTLTTFAEPAAMPGPTMLLSKLRVKRDVRRPKPPKLVAEITHPEPPQPTLFEKLFGRRFN</sequence>
<feature type="transmembrane region" description="Helical" evidence="1">
    <location>
        <begin position="51"/>
        <end position="73"/>
    </location>
</feature>
<dbReference type="KEGG" id="trb:HB776_24630"/>
<evidence type="ECO:0000256" key="1">
    <source>
        <dbReference type="SAM" id="Phobius"/>
    </source>
</evidence>
<accession>A0A7G6U4U2</accession>
<evidence type="ECO:0000313" key="2">
    <source>
        <dbReference type="EMBL" id="QND74024.1"/>
    </source>
</evidence>
<name>A0A7G6U4U2_9BRAD</name>
<reference evidence="3" key="1">
    <citation type="journal article" date="2020" name="Mol. Plant Microbe">
        <title>Rhizobial microsymbionts of the narrowly endemic Oxytropis species growing in Kamchatka are characterized by significant genetic diversity and possess a set of genes that are associated with T3SS and T6SS secretion systems and can affect the development of symbiosis.</title>
        <authorList>
            <person name="Safronova V."/>
            <person name="Guro P."/>
            <person name="Sazanova A."/>
            <person name="Kuznetsova I."/>
            <person name="Belimov A."/>
            <person name="Yakubov V."/>
            <person name="Chirak E."/>
            <person name="Afonin A."/>
            <person name="Gogolev Y."/>
            <person name="Andronov E."/>
            <person name="Tikhonovich I."/>
        </authorList>
    </citation>
    <scope>NUCLEOTIDE SEQUENCE [LARGE SCALE GENOMIC DNA]</scope>
    <source>
        <strain evidence="3">581</strain>
    </source>
</reference>
<dbReference type="AlphaFoldDB" id="A0A7G6U4U2"/>
<dbReference type="Proteomes" id="UP000515291">
    <property type="component" value="Chromosome"/>
</dbReference>
<evidence type="ECO:0000313" key="3">
    <source>
        <dbReference type="Proteomes" id="UP000515291"/>
    </source>
</evidence>
<organism evidence="2 3">
    <name type="scientific">Tardiphaga robiniae</name>
    <dbReference type="NCBI Taxonomy" id="943830"/>
    <lineage>
        <taxon>Bacteria</taxon>
        <taxon>Pseudomonadati</taxon>
        <taxon>Pseudomonadota</taxon>
        <taxon>Alphaproteobacteria</taxon>
        <taxon>Hyphomicrobiales</taxon>
        <taxon>Nitrobacteraceae</taxon>
        <taxon>Tardiphaga</taxon>
    </lineage>
</organism>
<gene>
    <name evidence="2" type="ORF">HB776_24630</name>
</gene>
<keyword evidence="1" id="KW-0812">Transmembrane</keyword>
<dbReference type="EMBL" id="CP050292">
    <property type="protein sequence ID" value="QND74024.1"/>
    <property type="molecule type" value="Genomic_DNA"/>
</dbReference>
<keyword evidence="1" id="KW-0472">Membrane</keyword>
<keyword evidence="1" id="KW-1133">Transmembrane helix</keyword>